<dbReference type="Pfam" id="PF08530">
    <property type="entry name" value="PepX_C"/>
    <property type="match status" value="1"/>
</dbReference>
<protein>
    <submittedName>
        <fullName evidence="5">CocE/NonD family hydrolase</fullName>
    </submittedName>
</protein>
<dbReference type="PANTHER" id="PTHR43056:SF10">
    <property type="entry name" value="COCE_NOND FAMILY, PUTATIVE (AFU_ORTHOLOGUE AFUA_7G00600)-RELATED"/>
    <property type="match status" value="1"/>
</dbReference>
<feature type="domain" description="Xaa-Pro dipeptidyl-peptidase C-terminal" evidence="3">
    <location>
        <begin position="324"/>
        <end position="573"/>
    </location>
</feature>
<evidence type="ECO:0000256" key="2">
    <source>
        <dbReference type="SAM" id="MobiDB-lite"/>
    </source>
</evidence>
<dbReference type="SMART" id="SM00939">
    <property type="entry name" value="PepX_C"/>
    <property type="match status" value="1"/>
</dbReference>
<evidence type="ECO:0000313" key="6">
    <source>
        <dbReference type="Proteomes" id="UP001219901"/>
    </source>
</evidence>
<sequence>MTTSDKKYPNSSPLEVVVESNQELTTRDGVILRADVYHPVGNEKYPALVCRTPYQKLTPRYVETATDLAARGYCVVMQDFRGRYASDGDYEWMWRERTETHDTPDGYDTIEWAAKLEWSDGRVGTWGHSNASWAIWMMLDSQPPSLASTLASGISQNILDINFGIFETGRRLEWTYMMGADMRRRAELDDGATTPGVASKRWDEVERGKYIWWLPLAEIPSNVFSELDPQLQKYHREQNGEFQHFGDIHPKVQTPIYQITGWWDRLIGTIDHYEGLTTNGPEELRDKHRLIIGPWGHDATQYTGKIGPVDYGPDAATTYADLIARWYDFDLKGIDNGLGAEAPVQMWVLGEDKWRGENEWPLARTEYTEFYLHSQVSANTVGGDGSLSLDKPSSGEGETDEYKYDPRDPVMSLMRADSQAAPVNQSPHDHREDILVYDFPVFDEELEITGPVSLKLWAKTDGPDTDWTAKLAVVYEDGMAVNLTYGIMRAQYRNGYENPTLLEPGEVAEYTIKLNPIGCMFKPGQKLRLYVSSSDFPNFDRNHNTGKDYWSDAELRVAQQAIYHSADRPSHLVLPVIPR</sequence>
<dbReference type="SUPFAM" id="SSF49785">
    <property type="entry name" value="Galactose-binding domain-like"/>
    <property type="match status" value="1"/>
</dbReference>
<dbReference type="InterPro" id="IPR005674">
    <property type="entry name" value="CocE/Ser_esterase"/>
</dbReference>
<dbReference type="Gene3D" id="2.60.120.260">
    <property type="entry name" value="Galactose-binding domain-like"/>
    <property type="match status" value="1"/>
</dbReference>
<evidence type="ECO:0000313" key="5">
    <source>
        <dbReference type="EMBL" id="WFG38349.1"/>
    </source>
</evidence>
<evidence type="ECO:0000313" key="4">
    <source>
        <dbReference type="EMBL" id="MDG0866931.1"/>
    </source>
</evidence>
<dbReference type="NCBIfam" id="TIGR00976">
    <property type="entry name" value="CocE_NonD"/>
    <property type="match status" value="1"/>
</dbReference>
<dbReference type="Gene3D" id="3.40.50.1820">
    <property type="entry name" value="alpha/beta hydrolase"/>
    <property type="match status" value="1"/>
</dbReference>
<reference evidence="5" key="2">
    <citation type="journal article" date="2023" name="Nat. Commun.">
        <title>Cultivation of marine bacteria of the SAR202 clade.</title>
        <authorList>
            <person name="Lim Y."/>
            <person name="Seo J.H."/>
            <person name="Giovannoni S.J."/>
            <person name="Kang I."/>
            <person name="Cho J.C."/>
        </authorList>
    </citation>
    <scope>NUCLEOTIDE SEQUENCE</scope>
    <source>
        <strain evidence="5">JH1073</strain>
    </source>
</reference>
<dbReference type="EMBL" id="CP046147">
    <property type="protein sequence ID" value="WFG38349.1"/>
    <property type="molecule type" value="Genomic_DNA"/>
</dbReference>
<dbReference type="InterPro" id="IPR050585">
    <property type="entry name" value="Xaa-Pro_dipeptidyl-ppase/CocE"/>
</dbReference>
<proteinExistence type="predicted"/>
<dbReference type="EMBL" id="WMBE01000002">
    <property type="protein sequence ID" value="MDG0866931.1"/>
    <property type="molecule type" value="Genomic_DNA"/>
</dbReference>
<dbReference type="Proteomes" id="UP001219901">
    <property type="component" value="Chromosome"/>
</dbReference>
<dbReference type="SUPFAM" id="SSF53474">
    <property type="entry name" value="alpha/beta-Hydrolases"/>
    <property type="match status" value="1"/>
</dbReference>
<name>A0AAJ5ZBR2_9CHLR</name>
<dbReference type="RefSeq" id="WP_342824792.1">
    <property type="nucleotide sequence ID" value="NZ_CP046146.1"/>
</dbReference>
<dbReference type="InterPro" id="IPR000383">
    <property type="entry name" value="Xaa-Pro-like_dom"/>
</dbReference>
<dbReference type="Proteomes" id="UP001321249">
    <property type="component" value="Unassembled WGS sequence"/>
</dbReference>
<dbReference type="AlphaFoldDB" id="A0AAJ5ZBR2"/>
<organism evidence="5 6">
    <name type="scientific">Candidatus Lucifugimonas marina</name>
    <dbReference type="NCBI Taxonomy" id="3038979"/>
    <lineage>
        <taxon>Bacteria</taxon>
        <taxon>Bacillati</taxon>
        <taxon>Chloroflexota</taxon>
        <taxon>Dehalococcoidia</taxon>
        <taxon>SAR202 cluster</taxon>
        <taxon>Candidatus Lucifugimonadales</taxon>
        <taxon>Candidatus Lucifugimonadaceae</taxon>
        <taxon>Candidatus Lucifugimonas</taxon>
    </lineage>
</organism>
<evidence type="ECO:0000259" key="3">
    <source>
        <dbReference type="SMART" id="SM00939"/>
    </source>
</evidence>
<accession>A0AAJ5ZBR2</accession>
<reference evidence="6" key="3">
    <citation type="submission" date="2023-06" db="EMBL/GenBank/DDBJ databases">
        <title>Pangenomics reveal diversification of enzyme families and niche specialization in globally abundant SAR202 bacteria.</title>
        <authorList>
            <person name="Saw J.H.W."/>
        </authorList>
    </citation>
    <scope>NUCLEOTIDE SEQUENCE [LARGE SCALE GENOMIC DNA]</scope>
    <source>
        <strain evidence="6">JH1073</strain>
    </source>
</reference>
<dbReference type="InterPro" id="IPR013736">
    <property type="entry name" value="Xaa-Pro_dipept_C"/>
</dbReference>
<keyword evidence="1 5" id="KW-0378">Hydrolase</keyword>
<dbReference type="GO" id="GO:0008239">
    <property type="term" value="F:dipeptidyl-peptidase activity"/>
    <property type="evidence" value="ECO:0007669"/>
    <property type="project" value="InterPro"/>
</dbReference>
<evidence type="ECO:0000256" key="1">
    <source>
        <dbReference type="ARBA" id="ARBA00022801"/>
    </source>
</evidence>
<dbReference type="Pfam" id="PF02129">
    <property type="entry name" value="Peptidase_S15"/>
    <property type="match status" value="1"/>
</dbReference>
<feature type="region of interest" description="Disordered" evidence="2">
    <location>
        <begin position="382"/>
        <end position="406"/>
    </location>
</feature>
<gene>
    <name evidence="4" type="ORF">GKO46_07580</name>
    <name evidence="5" type="ORF">GKO48_01585</name>
</gene>
<dbReference type="PANTHER" id="PTHR43056">
    <property type="entry name" value="PEPTIDASE S9 PROLYL OLIGOPEPTIDASE"/>
    <property type="match status" value="1"/>
</dbReference>
<dbReference type="Gene3D" id="1.10.3020.10">
    <property type="entry name" value="alpha-amino acid ester hydrolase ( Helical cap domain)"/>
    <property type="match status" value="1"/>
</dbReference>
<evidence type="ECO:0000313" key="7">
    <source>
        <dbReference type="Proteomes" id="UP001321249"/>
    </source>
</evidence>
<reference evidence="6 7" key="1">
    <citation type="submission" date="2019-11" db="EMBL/GenBank/DDBJ databases">
        <authorList>
            <person name="Cho J.-C."/>
        </authorList>
    </citation>
    <scope>NUCLEOTIDE SEQUENCE [LARGE SCALE GENOMIC DNA]</scope>
    <source>
        <strain evidence="5 6">JH1073</strain>
        <strain evidence="4 7">JH702</strain>
    </source>
</reference>
<dbReference type="InterPro" id="IPR008979">
    <property type="entry name" value="Galactose-bd-like_sf"/>
</dbReference>
<dbReference type="InterPro" id="IPR029058">
    <property type="entry name" value="AB_hydrolase_fold"/>
</dbReference>
<keyword evidence="6" id="KW-1185">Reference proteome</keyword>